<gene>
    <name evidence="2" type="ORF">BDK51DRAFT_48154</name>
</gene>
<organism evidence="2 3">
    <name type="scientific">Blyttiomyces helicus</name>
    <dbReference type="NCBI Taxonomy" id="388810"/>
    <lineage>
        <taxon>Eukaryota</taxon>
        <taxon>Fungi</taxon>
        <taxon>Fungi incertae sedis</taxon>
        <taxon>Chytridiomycota</taxon>
        <taxon>Chytridiomycota incertae sedis</taxon>
        <taxon>Chytridiomycetes</taxon>
        <taxon>Chytridiomycetes incertae sedis</taxon>
        <taxon>Blyttiomyces</taxon>
    </lineage>
</organism>
<evidence type="ECO:0000313" key="2">
    <source>
        <dbReference type="EMBL" id="RKO85482.1"/>
    </source>
</evidence>
<dbReference type="OrthoDB" id="5576752at2759"/>
<keyword evidence="1" id="KW-0812">Transmembrane</keyword>
<sequence>MSTGFAKALAFTVKATVYTGLILGSGALFYRALVPTDEQMIKVRGPNSLCAVRLLAVRGPNSSVWCRVHARGPVVGAWSSKKRGISPSCACLAHPTAFPYLPFLSVFSTPQTLKETGRRGPTNLTEEERRVQIIMDGLKSGAESDRPIWDVKW</sequence>
<keyword evidence="3" id="KW-1185">Reference proteome</keyword>
<evidence type="ECO:0000256" key="1">
    <source>
        <dbReference type="SAM" id="Phobius"/>
    </source>
</evidence>
<protein>
    <submittedName>
        <fullName evidence="2">Uncharacterized protein</fullName>
    </submittedName>
</protein>
<accession>A0A4P9W1F0</accession>
<keyword evidence="1" id="KW-0472">Membrane</keyword>
<reference evidence="3" key="1">
    <citation type="journal article" date="2018" name="Nat. Microbiol.">
        <title>Leveraging single-cell genomics to expand the fungal tree of life.</title>
        <authorList>
            <person name="Ahrendt S.R."/>
            <person name="Quandt C.A."/>
            <person name="Ciobanu D."/>
            <person name="Clum A."/>
            <person name="Salamov A."/>
            <person name="Andreopoulos B."/>
            <person name="Cheng J.F."/>
            <person name="Woyke T."/>
            <person name="Pelin A."/>
            <person name="Henrissat B."/>
            <person name="Reynolds N.K."/>
            <person name="Benny G.L."/>
            <person name="Smith M.E."/>
            <person name="James T.Y."/>
            <person name="Grigoriev I.V."/>
        </authorList>
    </citation>
    <scope>NUCLEOTIDE SEQUENCE [LARGE SCALE GENOMIC DNA]</scope>
</reference>
<dbReference type="Proteomes" id="UP000269721">
    <property type="component" value="Unassembled WGS sequence"/>
</dbReference>
<evidence type="ECO:0000313" key="3">
    <source>
        <dbReference type="Proteomes" id="UP000269721"/>
    </source>
</evidence>
<dbReference type="AlphaFoldDB" id="A0A4P9W1F0"/>
<feature type="transmembrane region" description="Helical" evidence="1">
    <location>
        <begin position="15"/>
        <end position="34"/>
    </location>
</feature>
<name>A0A4P9W1F0_9FUNG</name>
<proteinExistence type="predicted"/>
<dbReference type="EMBL" id="KZ999034">
    <property type="protein sequence ID" value="RKO85482.1"/>
    <property type="molecule type" value="Genomic_DNA"/>
</dbReference>
<keyword evidence="1" id="KW-1133">Transmembrane helix</keyword>